<dbReference type="Proteomes" id="UP000218288">
    <property type="component" value="Chromosome"/>
</dbReference>
<evidence type="ECO:0000256" key="1">
    <source>
        <dbReference type="SAM" id="MobiDB-lite"/>
    </source>
</evidence>
<dbReference type="Pfam" id="PF21821">
    <property type="entry name" value="Dit_like"/>
    <property type="match status" value="1"/>
</dbReference>
<sequence>MALLGELTYALISTSSRSIGGIIPDVVIEETHRDSLIITQHPVEKGAAITDHAFLRPAEVEMRCGFSNSSHGDAGYARQVYDALRRLQASRQPFSVYTGKRAYRDMLIADLGVTTEARTENVLAVAVRLQQIIIVSTKTTGTGTSTTTAGGSQSAQANPESTGSVQNKGEQQGVGVGNQEFIGAAQPNFNPNNPSFSPGGFGTDGNGSFGLSPNQFGLDGISSGGPLEVTLPEQSVVGSSPSAGAGGVYADPYNVFGS</sequence>
<feature type="region of interest" description="Disordered" evidence="1">
    <location>
        <begin position="140"/>
        <end position="171"/>
    </location>
</feature>
<dbReference type="AlphaFoldDB" id="A0A160PIS5"/>
<organism evidence="3 4">
    <name type="scientific">Methylorubrum populi</name>
    <dbReference type="NCBI Taxonomy" id="223967"/>
    <lineage>
        <taxon>Bacteria</taxon>
        <taxon>Pseudomonadati</taxon>
        <taxon>Pseudomonadota</taxon>
        <taxon>Alphaproteobacteria</taxon>
        <taxon>Hyphomicrobiales</taxon>
        <taxon>Methylobacteriaceae</taxon>
        <taxon>Methylorubrum</taxon>
    </lineage>
</organism>
<evidence type="ECO:0000313" key="4">
    <source>
        <dbReference type="Proteomes" id="UP000218288"/>
    </source>
</evidence>
<dbReference type="EMBL" id="AP014809">
    <property type="protein sequence ID" value="BAU93369.1"/>
    <property type="molecule type" value="Genomic_DNA"/>
</dbReference>
<evidence type="ECO:0000313" key="3">
    <source>
        <dbReference type="EMBL" id="BAU93369.1"/>
    </source>
</evidence>
<reference evidence="3 4" key="1">
    <citation type="journal article" date="2016" name="Genome Announc.">
        <title>Complete Genome Sequence of Methylobacterium populi P-1M, Isolated from Pink-Pigmented Household Biofilm.</title>
        <authorList>
            <person name="Morohoshi T."/>
            <person name="Ikeda T."/>
        </authorList>
    </citation>
    <scope>NUCLEOTIDE SEQUENCE [LARGE SCALE GENOMIC DNA]</scope>
    <source>
        <strain evidence="3 4">P-1M</strain>
    </source>
</reference>
<name>A0A160PIS5_9HYPH</name>
<gene>
    <name evidence="3" type="ORF">MPPM_4764</name>
</gene>
<feature type="domain" description="Dit-like phage tail protein N-terminal" evidence="2">
    <location>
        <begin position="24"/>
        <end position="141"/>
    </location>
</feature>
<protein>
    <submittedName>
        <fullName evidence="3">Putative bacteriophage protein</fullName>
    </submittedName>
</protein>
<dbReference type="RefSeq" id="WP_197705059.1">
    <property type="nucleotide sequence ID" value="NZ_AP014809.1"/>
</dbReference>
<evidence type="ECO:0000259" key="2">
    <source>
        <dbReference type="Pfam" id="PF21821"/>
    </source>
</evidence>
<accession>A0A160PIS5</accession>
<proteinExistence type="predicted"/>
<feature type="compositionally biased region" description="Low complexity" evidence="1">
    <location>
        <begin position="140"/>
        <end position="157"/>
    </location>
</feature>
<dbReference type="InterPro" id="IPR048494">
    <property type="entry name" value="Dit-like_N"/>
</dbReference>